<accession>A0ABW2HUR8</accession>
<dbReference type="RefSeq" id="WP_378971070.1">
    <property type="nucleotide sequence ID" value="NZ_JBHTBJ010000015.1"/>
</dbReference>
<sequence length="165" mass="17266">MASDRGLAGPARAHLVKLKAAEWVSAASTTHRSQPRRADRSAVRPARESAHDRIRPATAAAILALNLDLAAPAAKAIVDGAGTARRIRALCCIGWSLTAQAAQVGWTVQNYSPLKDGGPDTANTARLIADLHSQLCMTSAVETAGAGVQHQAGHDGRFAIDAYRV</sequence>
<organism evidence="2 3">
    <name type="scientific">Paractinoplanes rhizophilus</name>
    <dbReference type="NCBI Taxonomy" id="1416877"/>
    <lineage>
        <taxon>Bacteria</taxon>
        <taxon>Bacillati</taxon>
        <taxon>Actinomycetota</taxon>
        <taxon>Actinomycetes</taxon>
        <taxon>Micromonosporales</taxon>
        <taxon>Micromonosporaceae</taxon>
        <taxon>Paractinoplanes</taxon>
    </lineage>
</organism>
<dbReference type="Proteomes" id="UP001596548">
    <property type="component" value="Unassembled WGS sequence"/>
</dbReference>
<feature type="compositionally biased region" description="Basic and acidic residues" evidence="1">
    <location>
        <begin position="36"/>
        <end position="51"/>
    </location>
</feature>
<reference evidence="3" key="1">
    <citation type="journal article" date="2019" name="Int. J. Syst. Evol. Microbiol.">
        <title>The Global Catalogue of Microorganisms (GCM) 10K type strain sequencing project: providing services to taxonomists for standard genome sequencing and annotation.</title>
        <authorList>
            <consortium name="The Broad Institute Genomics Platform"/>
            <consortium name="The Broad Institute Genome Sequencing Center for Infectious Disease"/>
            <person name="Wu L."/>
            <person name="Ma J."/>
        </authorList>
    </citation>
    <scope>NUCLEOTIDE SEQUENCE [LARGE SCALE GENOMIC DNA]</scope>
    <source>
        <strain evidence="3">XZYJT-10</strain>
    </source>
</reference>
<evidence type="ECO:0000313" key="2">
    <source>
        <dbReference type="EMBL" id="MFC7276574.1"/>
    </source>
</evidence>
<protein>
    <submittedName>
        <fullName evidence="2">Uncharacterized protein</fullName>
    </submittedName>
</protein>
<dbReference type="EMBL" id="JBHTBJ010000015">
    <property type="protein sequence ID" value="MFC7276574.1"/>
    <property type="molecule type" value="Genomic_DNA"/>
</dbReference>
<comment type="caution">
    <text evidence="2">The sequence shown here is derived from an EMBL/GenBank/DDBJ whole genome shotgun (WGS) entry which is preliminary data.</text>
</comment>
<evidence type="ECO:0000256" key="1">
    <source>
        <dbReference type="SAM" id="MobiDB-lite"/>
    </source>
</evidence>
<feature type="region of interest" description="Disordered" evidence="1">
    <location>
        <begin position="26"/>
        <end position="51"/>
    </location>
</feature>
<proteinExistence type="predicted"/>
<keyword evidence="3" id="KW-1185">Reference proteome</keyword>
<gene>
    <name evidence="2" type="ORF">ACFQS1_21495</name>
</gene>
<name>A0ABW2HUR8_9ACTN</name>
<evidence type="ECO:0000313" key="3">
    <source>
        <dbReference type="Proteomes" id="UP001596548"/>
    </source>
</evidence>